<gene>
    <name evidence="2" type="ordered locus">KVU_0833</name>
</gene>
<keyword evidence="1" id="KW-1133">Transmembrane helix</keyword>
<dbReference type="PANTHER" id="PTHR38446">
    <property type="entry name" value="BLL0914 PROTEIN"/>
    <property type="match status" value="1"/>
</dbReference>
<dbReference type="PANTHER" id="PTHR38446:SF1">
    <property type="entry name" value="BLL0914 PROTEIN"/>
    <property type="match status" value="1"/>
</dbReference>
<dbReference type="eggNOG" id="COG3759">
    <property type="taxonomic scope" value="Bacteria"/>
</dbReference>
<accession>F9Y540</accession>
<keyword evidence="1 2" id="KW-0812">Transmembrane</keyword>
<evidence type="ECO:0000313" key="2">
    <source>
        <dbReference type="EMBL" id="AEM40672.1"/>
    </source>
</evidence>
<feature type="transmembrane region" description="Helical" evidence="1">
    <location>
        <begin position="6"/>
        <end position="25"/>
    </location>
</feature>
<dbReference type="KEGG" id="kvl:KVU_0833"/>
<protein>
    <submittedName>
        <fullName evidence="2">Transmembrane protein</fullName>
    </submittedName>
</protein>
<sequence length="117" mass="12508">MLANILIALIAALHLYILVLEMVLWETPRARRAFGLSAEFARQTKAMAANQGLYNGFLAAGLIVGLIIGDGGLAFKWFFLCCVAIAGVFGALTSSRRIVFIQTVPAVLAMLLLALGL</sequence>
<dbReference type="Pfam" id="PF06993">
    <property type="entry name" value="DUF1304"/>
    <property type="match status" value="1"/>
</dbReference>
<organism evidence="2 3">
    <name type="scientific">Ketogulonicigenium vulgare (strain WSH-001)</name>
    <dbReference type="NCBI Taxonomy" id="759362"/>
    <lineage>
        <taxon>Bacteria</taxon>
        <taxon>Pseudomonadati</taxon>
        <taxon>Pseudomonadota</taxon>
        <taxon>Alphaproteobacteria</taxon>
        <taxon>Rhodobacterales</taxon>
        <taxon>Roseobacteraceae</taxon>
        <taxon>Ketogulonicigenium</taxon>
    </lineage>
</organism>
<keyword evidence="1" id="KW-0472">Membrane</keyword>
<dbReference type="PATRIC" id="fig|759362.5.peg.861"/>
<feature type="transmembrane region" description="Helical" evidence="1">
    <location>
        <begin position="46"/>
        <end position="68"/>
    </location>
</feature>
<dbReference type="HOGENOM" id="CLU_129819_0_1_5"/>
<dbReference type="Proteomes" id="UP000000692">
    <property type="component" value="Chromosome"/>
</dbReference>
<keyword evidence="3" id="KW-1185">Reference proteome</keyword>
<dbReference type="OrthoDB" id="9803832at2"/>
<dbReference type="InterPro" id="IPR009732">
    <property type="entry name" value="DUF1304"/>
</dbReference>
<dbReference type="AlphaFoldDB" id="F9Y540"/>
<dbReference type="RefSeq" id="WP_014537677.1">
    <property type="nucleotide sequence ID" value="NC_017384.1"/>
</dbReference>
<reference evidence="2 3" key="1">
    <citation type="journal article" date="2011" name="J. Bacteriol.">
        <title>Complete genome sequence of the industrial strain Ketogulonicigenium vulgare WSH-001.</title>
        <authorList>
            <person name="Liu L."/>
            <person name="Li Y."/>
            <person name="Zhang J."/>
            <person name="Zhou Z."/>
            <person name="Liu J."/>
            <person name="Li X."/>
            <person name="Zhou J."/>
            <person name="Du G."/>
            <person name="Wang L."/>
            <person name="Chen J."/>
        </authorList>
    </citation>
    <scope>NUCLEOTIDE SEQUENCE [LARGE SCALE GENOMIC DNA]</scope>
    <source>
        <strain evidence="2 3">WSH-001</strain>
    </source>
</reference>
<evidence type="ECO:0000256" key="1">
    <source>
        <dbReference type="SAM" id="Phobius"/>
    </source>
</evidence>
<proteinExistence type="predicted"/>
<dbReference type="EMBL" id="CP002018">
    <property type="protein sequence ID" value="AEM40672.1"/>
    <property type="molecule type" value="Genomic_DNA"/>
</dbReference>
<name>F9Y540_KETVW</name>
<feature type="transmembrane region" description="Helical" evidence="1">
    <location>
        <begin position="99"/>
        <end position="116"/>
    </location>
</feature>
<feature type="transmembrane region" description="Helical" evidence="1">
    <location>
        <begin position="74"/>
        <end position="92"/>
    </location>
</feature>
<evidence type="ECO:0000313" key="3">
    <source>
        <dbReference type="Proteomes" id="UP000000692"/>
    </source>
</evidence>